<comment type="caution">
    <text evidence="1">The sequence shown here is derived from an EMBL/GenBank/DDBJ whole genome shotgun (WGS) entry which is preliminary data.</text>
</comment>
<dbReference type="InterPro" id="IPR036291">
    <property type="entry name" value="NAD(P)-bd_dom_sf"/>
</dbReference>
<dbReference type="EMBL" id="QICD01000007">
    <property type="protein sequence ID" value="RNL45768.1"/>
    <property type="molecule type" value="Genomic_DNA"/>
</dbReference>
<name>A0A3N0BEQ9_9ACTN</name>
<reference evidence="2" key="1">
    <citation type="submission" date="2018-05" db="EMBL/GenBank/DDBJ databases">
        <title>Genome Sequencing of selected type strains of the family Eggerthellaceae.</title>
        <authorList>
            <person name="Danylec N."/>
            <person name="Stoll D.A."/>
            <person name="Doetsch A."/>
            <person name="Huch M."/>
        </authorList>
    </citation>
    <scope>NUCLEOTIDE SEQUENCE [LARGE SCALE GENOMIC DNA]</scope>
    <source>
        <strain evidence="2">DSM 16106</strain>
    </source>
</reference>
<evidence type="ECO:0000313" key="2">
    <source>
        <dbReference type="Proteomes" id="UP000278632"/>
    </source>
</evidence>
<protein>
    <submittedName>
        <fullName evidence="1">Uncharacterized protein</fullName>
    </submittedName>
</protein>
<sequence>MTWGGDVARMIARILGKSESLGEVYTAATSSCISWKEVAAAYQEVIPFLLKLYPLDIFERAKGDLYQIRYDRMFDRVVDNSKIMRATGLVQDDLVNPKEGLRHAVREYLESGVELRPRVGENARMDRLVGGMPSLSPLIDSKAGASQVVRYLARRSSLLDSL</sequence>
<dbReference type="AlphaFoldDB" id="A0A3N0BEQ9"/>
<organism evidence="1 2">
    <name type="scientific">Paraeggerthella hongkongensis</name>
    <dbReference type="NCBI Taxonomy" id="230658"/>
    <lineage>
        <taxon>Bacteria</taxon>
        <taxon>Bacillati</taxon>
        <taxon>Actinomycetota</taxon>
        <taxon>Coriobacteriia</taxon>
        <taxon>Eggerthellales</taxon>
        <taxon>Eggerthellaceae</taxon>
        <taxon>Paraeggerthella</taxon>
    </lineage>
</organism>
<dbReference type="Gene3D" id="3.40.50.720">
    <property type="entry name" value="NAD(P)-binding Rossmann-like Domain"/>
    <property type="match status" value="1"/>
</dbReference>
<accession>A0A3N0BEQ9</accession>
<evidence type="ECO:0000313" key="1">
    <source>
        <dbReference type="EMBL" id="RNL45768.1"/>
    </source>
</evidence>
<dbReference type="SUPFAM" id="SSF51735">
    <property type="entry name" value="NAD(P)-binding Rossmann-fold domains"/>
    <property type="match status" value="1"/>
</dbReference>
<keyword evidence="2" id="KW-1185">Reference proteome</keyword>
<gene>
    <name evidence="1" type="ORF">DMP08_05470</name>
</gene>
<proteinExistence type="predicted"/>
<dbReference type="Proteomes" id="UP000278632">
    <property type="component" value="Unassembled WGS sequence"/>
</dbReference>